<gene>
    <name evidence="1" type="ORF">UFOPK2646_01110</name>
    <name evidence="2" type="ORF">UFOPK2907_01062</name>
    <name evidence="3" type="ORF">UFOPK3197_00872</name>
    <name evidence="4" type="ORF">UFOPK4265_01017</name>
</gene>
<evidence type="ECO:0000313" key="1">
    <source>
        <dbReference type="EMBL" id="CAB4713719.1"/>
    </source>
</evidence>
<evidence type="ECO:0000313" key="2">
    <source>
        <dbReference type="EMBL" id="CAB4779434.1"/>
    </source>
</evidence>
<dbReference type="EMBL" id="CAFABI010000095">
    <property type="protein sequence ID" value="CAB4830633.1"/>
    <property type="molecule type" value="Genomic_DNA"/>
</dbReference>
<dbReference type="EMBL" id="CAFBQK010000138">
    <property type="protein sequence ID" value="CAB5054926.1"/>
    <property type="molecule type" value="Genomic_DNA"/>
</dbReference>
<reference evidence="4" key="1">
    <citation type="submission" date="2020-05" db="EMBL/GenBank/DDBJ databases">
        <authorList>
            <person name="Chiriac C."/>
            <person name="Salcher M."/>
            <person name="Ghai R."/>
            <person name="Kavagutti S V."/>
        </authorList>
    </citation>
    <scope>NUCLEOTIDE SEQUENCE</scope>
</reference>
<evidence type="ECO:0000313" key="3">
    <source>
        <dbReference type="EMBL" id="CAB4830633.1"/>
    </source>
</evidence>
<dbReference type="EMBL" id="CAEZZR010000103">
    <property type="protein sequence ID" value="CAB4779434.1"/>
    <property type="molecule type" value="Genomic_DNA"/>
</dbReference>
<sequence length="51" mass="5523">MRTLSPFRSTVTSLDPSANSVESALLARRFARDSKKRPAITKVTTVAATSE</sequence>
<protein>
    <submittedName>
        <fullName evidence="4">Unannotated protein</fullName>
    </submittedName>
</protein>
<dbReference type="EMBL" id="CAEZYB010000158">
    <property type="protein sequence ID" value="CAB4713719.1"/>
    <property type="molecule type" value="Genomic_DNA"/>
</dbReference>
<dbReference type="AlphaFoldDB" id="A0A6J7TQH8"/>
<accession>A0A6J7TQH8</accession>
<proteinExistence type="predicted"/>
<organism evidence="4">
    <name type="scientific">freshwater metagenome</name>
    <dbReference type="NCBI Taxonomy" id="449393"/>
    <lineage>
        <taxon>unclassified sequences</taxon>
        <taxon>metagenomes</taxon>
        <taxon>ecological metagenomes</taxon>
    </lineage>
</organism>
<name>A0A6J7TQH8_9ZZZZ</name>
<evidence type="ECO:0000313" key="4">
    <source>
        <dbReference type="EMBL" id="CAB5054926.1"/>
    </source>
</evidence>